<gene>
    <name evidence="3 4" type="primary">LOC109464421</name>
</gene>
<accession>A0A6P4Y3G5</accession>
<dbReference type="AlphaFoldDB" id="A0A6P4Y3G5"/>
<sequence length="118" mass="13822">MVERQSAKKPYDTQSSWSSPHSTVSGRDDRRFGYQKLTSYEIDQTVERLHSGRLKYHSIAEQRNQPRPRDNSDPELVNQITERLTRDASAKATDQRRVHDEPMRNMGTVNSYAWKGWN</sequence>
<keyword evidence="2" id="KW-1185">Reference proteome</keyword>
<dbReference type="RefSeq" id="XP_019616958.1">
    <property type="nucleotide sequence ID" value="XM_019761399.1"/>
</dbReference>
<feature type="compositionally biased region" description="Basic and acidic residues" evidence="1">
    <location>
        <begin position="83"/>
        <end position="103"/>
    </location>
</feature>
<dbReference type="KEGG" id="bbel:109464421"/>
<protein>
    <submittedName>
        <fullName evidence="3 4">Uncharacterized protein LOC109464421</fullName>
    </submittedName>
</protein>
<feature type="region of interest" description="Disordered" evidence="1">
    <location>
        <begin position="57"/>
        <end position="110"/>
    </location>
</feature>
<dbReference type="Proteomes" id="UP000515135">
    <property type="component" value="Unplaced"/>
</dbReference>
<name>A0A6P4Y3G5_BRABE</name>
<dbReference type="RefSeq" id="XP_019616959.1">
    <property type="nucleotide sequence ID" value="XM_019761400.1"/>
</dbReference>
<feature type="compositionally biased region" description="Polar residues" evidence="1">
    <location>
        <begin position="12"/>
        <end position="25"/>
    </location>
</feature>
<evidence type="ECO:0000313" key="4">
    <source>
        <dbReference type="RefSeq" id="XP_019616959.1"/>
    </source>
</evidence>
<proteinExistence type="predicted"/>
<dbReference type="GeneID" id="109464421"/>
<evidence type="ECO:0000313" key="2">
    <source>
        <dbReference type="Proteomes" id="UP000515135"/>
    </source>
</evidence>
<reference evidence="3 4" key="1">
    <citation type="submission" date="2025-04" db="UniProtKB">
        <authorList>
            <consortium name="RefSeq"/>
        </authorList>
    </citation>
    <scope>IDENTIFICATION</scope>
    <source>
        <tissue evidence="3 4">Gonad</tissue>
    </source>
</reference>
<feature type="compositionally biased region" description="Basic and acidic residues" evidence="1">
    <location>
        <begin position="1"/>
        <end position="11"/>
    </location>
</feature>
<evidence type="ECO:0000256" key="1">
    <source>
        <dbReference type="SAM" id="MobiDB-lite"/>
    </source>
</evidence>
<organism evidence="2 4">
    <name type="scientific">Branchiostoma belcheri</name>
    <name type="common">Amphioxus</name>
    <dbReference type="NCBI Taxonomy" id="7741"/>
    <lineage>
        <taxon>Eukaryota</taxon>
        <taxon>Metazoa</taxon>
        <taxon>Chordata</taxon>
        <taxon>Cephalochordata</taxon>
        <taxon>Leptocardii</taxon>
        <taxon>Amphioxiformes</taxon>
        <taxon>Branchiostomatidae</taxon>
        <taxon>Branchiostoma</taxon>
    </lineage>
</organism>
<dbReference type="OrthoDB" id="10021290at2759"/>
<feature type="region of interest" description="Disordered" evidence="1">
    <location>
        <begin position="1"/>
        <end position="31"/>
    </location>
</feature>
<evidence type="ECO:0000313" key="3">
    <source>
        <dbReference type="RefSeq" id="XP_019616958.1"/>
    </source>
</evidence>